<comment type="caution">
    <text evidence="1">The sequence shown here is derived from an EMBL/GenBank/DDBJ whole genome shotgun (WGS) entry which is preliminary data.</text>
</comment>
<gene>
    <name evidence="1" type="ORF">F8568_031680</name>
</gene>
<proteinExistence type="predicted"/>
<evidence type="ECO:0008006" key="3">
    <source>
        <dbReference type="Google" id="ProtNLM"/>
    </source>
</evidence>
<dbReference type="AlphaFoldDB" id="A0A6I4MGK7"/>
<protein>
    <recommendedName>
        <fullName evidence="3">DUF1059 domain-containing protein</fullName>
    </recommendedName>
</protein>
<accession>A0A6I4MGK7</accession>
<name>A0A6I4MGK7_9ACTN</name>
<dbReference type="EMBL" id="WBMS02000031">
    <property type="protein sequence ID" value="MWA04853.1"/>
    <property type="molecule type" value="Genomic_DNA"/>
</dbReference>
<reference evidence="1" key="1">
    <citation type="submission" date="2019-12" db="EMBL/GenBank/DDBJ databases">
        <title>Actinomadura physcomitrii sp. nov., a novel actinomycete isolated from moss [Physcomitrium sphaericum (Ludw) Fuernr].</title>
        <authorList>
            <person name="Zhuang X."/>
        </authorList>
    </citation>
    <scope>NUCLEOTIDE SEQUENCE [LARGE SCALE GENOMIC DNA]</scope>
    <source>
        <strain evidence="1">LD22</strain>
    </source>
</reference>
<dbReference type="Proteomes" id="UP000462055">
    <property type="component" value="Unassembled WGS sequence"/>
</dbReference>
<evidence type="ECO:0000313" key="2">
    <source>
        <dbReference type="Proteomes" id="UP000462055"/>
    </source>
</evidence>
<organism evidence="1 2">
    <name type="scientific">Actinomadura physcomitrii</name>
    <dbReference type="NCBI Taxonomy" id="2650748"/>
    <lineage>
        <taxon>Bacteria</taxon>
        <taxon>Bacillati</taxon>
        <taxon>Actinomycetota</taxon>
        <taxon>Actinomycetes</taxon>
        <taxon>Streptosporangiales</taxon>
        <taxon>Thermomonosporaceae</taxon>
        <taxon>Actinomadura</taxon>
    </lineage>
</organism>
<sequence length="72" mass="8072">MAYRLSCPCTELLYGRTEEEMVEVAAAHARDVHSREYTAAEIMFMAISVPDSFLPDDLRGNPSSDPHERTSP</sequence>
<dbReference type="RefSeq" id="WP_151597357.1">
    <property type="nucleotide sequence ID" value="NZ_WBMS02000031.1"/>
</dbReference>
<evidence type="ECO:0000313" key="1">
    <source>
        <dbReference type="EMBL" id="MWA04853.1"/>
    </source>
</evidence>
<keyword evidence="2" id="KW-1185">Reference proteome</keyword>